<evidence type="ECO:0000313" key="6">
    <source>
        <dbReference type="EMBL" id="MDG5486871.1"/>
    </source>
</evidence>
<evidence type="ECO:0000256" key="1">
    <source>
        <dbReference type="ARBA" id="ARBA00022723"/>
    </source>
</evidence>
<dbReference type="RefSeq" id="WP_278223936.1">
    <property type="nucleotide sequence ID" value="NZ_JAKZMO010000047.1"/>
</dbReference>
<comment type="caution">
    <text evidence="6">The sequence shown here is derived from an EMBL/GenBank/DDBJ whole genome shotgun (WGS) entry which is preliminary data.</text>
</comment>
<name>A0ABT6GZZ1_MYCGU</name>
<dbReference type="PANTHER" id="PTHR43223">
    <property type="entry name" value="ALKYL/ARYL-SULFATASE"/>
    <property type="match status" value="1"/>
</dbReference>
<comment type="similarity">
    <text evidence="4">Belongs to the metallo-beta-lactamase superfamily. Type III sulfatase family.</text>
</comment>
<dbReference type="Pfam" id="PF14863">
    <property type="entry name" value="Alkyl_sulf_dimr"/>
    <property type="match status" value="1"/>
</dbReference>
<dbReference type="Gene3D" id="3.60.15.30">
    <property type="entry name" value="Metallo-beta-lactamase domain"/>
    <property type="match status" value="1"/>
</dbReference>
<evidence type="ECO:0000256" key="4">
    <source>
        <dbReference type="ARBA" id="ARBA00033751"/>
    </source>
</evidence>
<evidence type="ECO:0000256" key="2">
    <source>
        <dbReference type="ARBA" id="ARBA00022801"/>
    </source>
</evidence>
<dbReference type="InterPro" id="IPR029228">
    <property type="entry name" value="Alkyl_sulf_dimr"/>
</dbReference>
<dbReference type="Gene3D" id="1.25.40.880">
    <property type="entry name" value="Alkyl sulfatase, dimerisation domain"/>
    <property type="match status" value="1"/>
</dbReference>
<dbReference type="Gene3D" id="3.30.1050.10">
    <property type="entry name" value="SCP2 sterol-binding domain"/>
    <property type="match status" value="1"/>
</dbReference>
<dbReference type="PANTHER" id="PTHR43223:SF1">
    <property type="entry name" value="ALKYL_ARYL-SULFATASE BDS1"/>
    <property type="match status" value="1"/>
</dbReference>
<dbReference type="InterPro" id="IPR038536">
    <property type="entry name" value="Alkyl/aryl-sulf_dimr_sf"/>
</dbReference>
<keyword evidence="1" id="KW-0479">Metal-binding</keyword>
<keyword evidence="3" id="KW-0862">Zinc</keyword>
<dbReference type="InterPro" id="IPR052195">
    <property type="entry name" value="Bact_Alkyl/Aryl-Sulfatase"/>
</dbReference>
<dbReference type="SUPFAM" id="SSF56281">
    <property type="entry name" value="Metallo-hydrolase/oxidoreductase"/>
    <property type="match status" value="1"/>
</dbReference>
<dbReference type="CDD" id="cd07710">
    <property type="entry name" value="arylsulfatase_Sdsa1-like_MBL-fold"/>
    <property type="match status" value="1"/>
</dbReference>
<proteinExistence type="inferred from homology"/>
<dbReference type="InterPro" id="IPR036866">
    <property type="entry name" value="RibonucZ/Hydroxyglut_hydro"/>
</dbReference>
<dbReference type="Proteomes" id="UP001154266">
    <property type="component" value="Unassembled WGS sequence"/>
</dbReference>
<organism evidence="6 7">
    <name type="scientific">Mycolicibacterium gadium</name>
    <name type="common">Mycobacterium gadium</name>
    <dbReference type="NCBI Taxonomy" id="1794"/>
    <lineage>
        <taxon>Bacteria</taxon>
        <taxon>Bacillati</taxon>
        <taxon>Actinomycetota</taxon>
        <taxon>Actinomycetes</taxon>
        <taxon>Mycobacteriales</taxon>
        <taxon>Mycobacteriaceae</taxon>
        <taxon>Mycolicibacterium</taxon>
    </lineage>
</organism>
<evidence type="ECO:0000313" key="7">
    <source>
        <dbReference type="Proteomes" id="UP001154266"/>
    </source>
</evidence>
<dbReference type="Pfam" id="PF14864">
    <property type="entry name" value="Alkyl_sulf_C"/>
    <property type="match status" value="1"/>
</dbReference>
<keyword evidence="7" id="KW-1185">Reference proteome</keyword>
<reference evidence="6" key="1">
    <citation type="journal article" date="2023" name="Environ. Microbiol.">
        <title>The 2-methylpropene degradation pathway in Mycobacteriaceae family strains.</title>
        <authorList>
            <person name="Helbich S."/>
            <person name="Barrantes I."/>
            <person name="Dos Anjos Borges L.G."/>
            <person name="Pieper D.H."/>
            <person name="Vainshtein Y."/>
            <person name="Sohn K."/>
            <person name="Engesser K.H."/>
        </authorList>
    </citation>
    <scope>NUCLEOTIDE SEQUENCE</scope>
    <source>
        <strain evidence="6">IBE100</strain>
    </source>
</reference>
<dbReference type="Pfam" id="PF00753">
    <property type="entry name" value="Lactamase_B"/>
    <property type="match status" value="1"/>
</dbReference>
<dbReference type="InterPro" id="IPR036527">
    <property type="entry name" value="SCP2_sterol-bd_dom_sf"/>
</dbReference>
<dbReference type="InterPro" id="IPR044097">
    <property type="entry name" value="Bds1/SdsA1_MBL-fold"/>
</dbReference>
<evidence type="ECO:0000256" key="3">
    <source>
        <dbReference type="ARBA" id="ARBA00022833"/>
    </source>
</evidence>
<accession>A0ABT6GZZ1</accession>
<dbReference type="InterPro" id="IPR001279">
    <property type="entry name" value="Metallo-B-lactamas"/>
</dbReference>
<dbReference type="InterPro" id="IPR029229">
    <property type="entry name" value="Alkyl_sulf_C"/>
</dbReference>
<dbReference type="SMART" id="SM00849">
    <property type="entry name" value="Lactamase_B"/>
    <property type="match status" value="1"/>
</dbReference>
<evidence type="ECO:0000259" key="5">
    <source>
        <dbReference type="SMART" id="SM00849"/>
    </source>
</evidence>
<keyword evidence="2" id="KW-0378">Hydrolase</keyword>
<protein>
    <submittedName>
        <fullName evidence="6">MBL fold metallo-hydrolase</fullName>
    </submittedName>
</protein>
<dbReference type="EMBL" id="JAKZMO010000047">
    <property type="protein sequence ID" value="MDG5486871.1"/>
    <property type="molecule type" value="Genomic_DNA"/>
</dbReference>
<gene>
    <name evidence="6" type="ORF">MNO81_29115</name>
</gene>
<dbReference type="SUPFAM" id="SSF55718">
    <property type="entry name" value="SCP-like"/>
    <property type="match status" value="1"/>
</dbReference>
<feature type="domain" description="Metallo-beta-lactamase" evidence="5">
    <location>
        <begin position="101"/>
        <end position="323"/>
    </location>
</feature>
<sequence length="625" mass="68127">MDLKPPTAVIESAHREHLSTLPFEDTADFDAADRGFIAALEPCVIKAADGRVVWDNDVYAFLDGDAPTSVHPSLWRQSQLVAKQGLYEVVEGIYQVRGLDLSNISFIEGDTGIIVIDPLVSTETAAAALALYRRHRGDRSVVAVIYTHSHVDHFGGVLGVTSQADVDAGKVAVLAPEGFTEHAVQENVYAGTAMARRAGYMYGAALDRGPQGQVGCGLGQTPSTGEVAIIVPTVDITTTGEKHTIDGVEIEFQMAPGTEAPAEMHFYFPKFRALCMAENATHNLHNLLTLRGALVRDPHGWAGYLTEAIDSFADRSDVVFASHHWPTWGHDEIVEFLSVQRDLYAYLHDQTLRQLNQGYTGIEIAEGFEMPPALQRAWNTHGYYGSVSHNVKAVYQRYMGWFDGNPGRLWAHPPEAIGPRYVEAMGGLDNVVKIARQAFDDGDFRWAATLLDHAMFTDENHAAARQLYVATLQQLAYGSENGPWRNFFLAGATELADGNFGTPTQVAATTLMAQLTPEQIFDALAISVNGPKAWDLDLALDVTFLDSDTNYRLTLRNGVLVYRKVNADETTAGATVKVASKVRLLALAAGDLTSPGFELVGDAQVLQQLTESLDRPDPGFNIVTP</sequence>